<feature type="domain" description="Glycosyltransferase subfamily 4-like N-terminal" evidence="1">
    <location>
        <begin position="4"/>
        <end position="181"/>
    </location>
</feature>
<accession>A0A933GLU6</accession>
<dbReference type="SUPFAM" id="SSF53756">
    <property type="entry name" value="UDP-Glycosyltransferase/glycogen phosphorylase"/>
    <property type="match status" value="1"/>
</dbReference>
<proteinExistence type="predicted"/>
<name>A0A933GLU6_UNCTE</name>
<evidence type="ECO:0000259" key="1">
    <source>
        <dbReference type="Pfam" id="PF13439"/>
    </source>
</evidence>
<dbReference type="AlphaFoldDB" id="A0A933GLU6"/>
<reference evidence="2" key="1">
    <citation type="submission" date="2020-07" db="EMBL/GenBank/DDBJ databases">
        <title>Huge and variable diversity of episymbiotic CPR bacteria and DPANN archaea in groundwater ecosystems.</title>
        <authorList>
            <person name="He C.Y."/>
            <person name="Keren R."/>
            <person name="Whittaker M."/>
            <person name="Farag I.F."/>
            <person name="Doudna J."/>
            <person name="Cate J.H.D."/>
            <person name="Banfield J.F."/>
        </authorList>
    </citation>
    <scope>NUCLEOTIDE SEQUENCE</scope>
    <source>
        <strain evidence="2">NC_groundwater_1482_Ag_S-0.65um_47_24</strain>
    </source>
</reference>
<protein>
    <submittedName>
        <fullName evidence="2">Glycosyltransferase</fullName>
    </submittedName>
</protein>
<dbReference type="Proteomes" id="UP000772181">
    <property type="component" value="Unassembled WGS sequence"/>
</dbReference>
<feature type="non-terminal residue" evidence="2">
    <location>
        <position position="181"/>
    </location>
</feature>
<comment type="caution">
    <text evidence="2">The sequence shown here is derived from an EMBL/GenBank/DDBJ whole genome shotgun (WGS) entry which is preliminary data.</text>
</comment>
<dbReference type="InterPro" id="IPR028098">
    <property type="entry name" value="Glyco_trans_4-like_N"/>
</dbReference>
<sequence>MYCGGQGIYLYYLSKALAEAGHQVTVVVSPPYPGPMPWAKVYKINNENFYARGYPHFLPKDSPLEIFRPLNFFEFVSTRLKMFPEMLSFSLRAFSLLQGIKRKERFDIIHDNQCLGYGLLLMRRLGAPVVATIHHPLAIDRTAALEQARSFSERLKRLMYYPWVMQKLVSQRLDGIITVSN</sequence>
<dbReference type="Pfam" id="PF13439">
    <property type="entry name" value="Glyco_transf_4"/>
    <property type="match status" value="1"/>
</dbReference>
<organism evidence="2 3">
    <name type="scientific">Tectimicrobiota bacterium</name>
    <dbReference type="NCBI Taxonomy" id="2528274"/>
    <lineage>
        <taxon>Bacteria</taxon>
        <taxon>Pseudomonadati</taxon>
        <taxon>Nitrospinota/Tectimicrobiota group</taxon>
        <taxon>Candidatus Tectimicrobiota</taxon>
    </lineage>
</organism>
<dbReference type="Gene3D" id="3.40.50.2000">
    <property type="entry name" value="Glycogen Phosphorylase B"/>
    <property type="match status" value="1"/>
</dbReference>
<evidence type="ECO:0000313" key="2">
    <source>
        <dbReference type="EMBL" id="MBI4595733.1"/>
    </source>
</evidence>
<evidence type="ECO:0000313" key="3">
    <source>
        <dbReference type="Proteomes" id="UP000772181"/>
    </source>
</evidence>
<dbReference type="GO" id="GO:0016757">
    <property type="term" value="F:glycosyltransferase activity"/>
    <property type="evidence" value="ECO:0007669"/>
    <property type="project" value="UniProtKB-ARBA"/>
</dbReference>
<gene>
    <name evidence="2" type="ORF">HY730_05065</name>
</gene>
<dbReference type="EMBL" id="JACQWF010000231">
    <property type="protein sequence ID" value="MBI4595733.1"/>
    <property type="molecule type" value="Genomic_DNA"/>
</dbReference>